<dbReference type="Gene3D" id="2.30.29.30">
    <property type="entry name" value="Pleckstrin-homology domain (PH domain)/Phosphotyrosine-binding domain (PTB)"/>
    <property type="match status" value="1"/>
</dbReference>
<dbReference type="GO" id="GO:0005068">
    <property type="term" value="F:transmembrane receptor protein tyrosine kinase adaptor activity"/>
    <property type="evidence" value="ECO:0007669"/>
    <property type="project" value="TreeGrafter"/>
</dbReference>
<feature type="region of interest" description="Disordered" evidence="1">
    <location>
        <begin position="362"/>
        <end position="402"/>
    </location>
</feature>
<accession>A0A8T0A040</accession>
<protein>
    <submittedName>
        <fullName evidence="3">IRS-type PTB domain-containing protein</fullName>
    </submittedName>
</protein>
<dbReference type="EMBL" id="JABEBT010000006">
    <property type="protein sequence ID" value="KAF7639237.1"/>
    <property type="molecule type" value="Genomic_DNA"/>
</dbReference>
<dbReference type="GO" id="GO:0005737">
    <property type="term" value="C:cytoplasm"/>
    <property type="evidence" value="ECO:0007669"/>
    <property type="project" value="TreeGrafter"/>
</dbReference>
<feature type="region of interest" description="Disordered" evidence="1">
    <location>
        <begin position="413"/>
        <end position="432"/>
    </location>
</feature>
<comment type="caution">
    <text evidence="3">The sequence shown here is derived from an EMBL/GenBank/DDBJ whole genome shotgun (WGS) entry which is preliminary data.</text>
</comment>
<feature type="domain" description="IRS-type PTB" evidence="2">
    <location>
        <begin position="16"/>
        <end position="120"/>
    </location>
</feature>
<evidence type="ECO:0000256" key="1">
    <source>
        <dbReference type="SAM" id="MobiDB-lite"/>
    </source>
</evidence>
<name>A0A8T0A040_9BILA</name>
<evidence type="ECO:0000259" key="2">
    <source>
        <dbReference type="PROSITE" id="PS51064"/>
    </source>
</evidence>
<dbReference type="GO" id="GO:0008543">
    <property type="term" value="P:fibroblast growth factor receptor signaling pathway"/>
    <property type="evidence" value="ECO:0007669"/>
    <property type="project" value="TreeGrafter"/>
</dbReference>
<evidence type="ECO:0000313" key="4">
    <source>
        <dbReference type="Proteomes" id="UP000605970"/>
    </source>
</evidence>
<dbReference type="AlphaFoldDB" id="A0A8T0A040"/>
<dbReference type="SMART" id="SM01244">
    <property type="entry name" value="IRS"/>
    <property type="match status" value="1"/>
</dbReference>
<gene>
    <name evidence="3" type="ORF">Mgra_00001198</name>
</gene>
<dbReference type="PANTHER" id="PTHR21258">
    <property type="entry name" value="DOCKING PROTEIN RELATED"/>
    <property type="match status" value="1"/>
</dbReference>
<proteinExistence type="predicted"/>
<dbReference type="Pfam" id="PF02174">
    <property type="entry name" value="IRS"/>
    <property type="match status" value="1"/>
</dbReference>
<dbReference type="InterPro" id="IPR002404">
    <property type="entry name" value="IRS_PTB"/>
</dbReference>
<dbReference type="PANTHER" id="PTHR21258:SF55">
    <property type="entry name" value="FI23523P1"/>
    <property type="match status" value="1"/>
</dbReference>
<dbReference type="SMART" id="SM00310">
    <property type="entry name" value="PTBI"/>
    <property type="match status" value="1"/>
</dbReference>
<sequence length="672" mass="74210">MGNTGSEHHHQGRYFRSENFSNDPTAFRVFIKKKNKFIPGWLKVNDDEILFMRGSNHFQCWSLAHLRRYGYTCSGVFFFESGRRCATGEGLHTFQSHQAERIFHMVQSKIKIEEYARYSRLGNSSISTNVTPVRVNSLVPAPLASQRIHPVQRFSSEGAPSPCNVPTTTVPTAPPPYSTLCNDARRTQQNASPSCPSVISAISNVGNCCSNRVERPRSVVSNIEHGTAIHPHRTIRPNGVNGNTSSSTINQQILQQQQNGYLTPTLPQQMHHSLAVSASGSCLMDASFHSAIDANGVVNGSPWASQQQLARGEIVMEHVLGNNYDSSSTCSGRRRLIGPGRNISSIQHKTLPLRVPVPPPVQSTFNYNQSPSHPCANCSSSSTSNDNCPPPPPPPRDQKRPNTHAYVNVDLRTSKPHSLNIRESQQQTTTSTDRRLEFLSSGPGAFQLQTLFLFFNKWGPNLISPNRAAVNDSMHPTTSDCFANSPYSSSFSPTSSPMQHSFHAFCPINNNQTLSPYRQQQNSWNRRDIDDPCQHFMSQSISGALPPSPNGIFPYNGNNNNNNCNDGRQLSLYNKTSNSLEQIVPKNQVNGRTFAAPLPLHYSAIQQQENGYHTINNRQQLLQPNNNIDNNSLGIGGGGEGNSSCSTLITSSTNTMGELIKEQKLNEKINFA</sequence>
<feature type="compositionally biased region" description="Low complexity" evidence="1">
    <location>
        <begin position="370"/>
        <end position="387"/>
    </location>
</feature>
<dbReference type="PROSITE" id="PS51064">
    <property type="entry name" value="IRS_PTB"/>
    <property type="match status" value="1"/>
</dbReference>
<keyword evidence="4" id="KW-1185">Reference proteome</keyword>
<dbReference type="OrthoDB" id="6279276at2759"/>
<dbReference type="Proteomes" id="UP000605970">
    <property type="component" value="Unassembled WGS sequence"/>
</dbReference>
<dbReference type="InterPro" id="IPR050996">
    <property type="entry name" value="Docking_Protein_DOK"/>
</dbReference>
<dbReference type="InterPro" id="IPR011993">
    <property type="entry name" value="PH-like_dom_sf"/>
</dbReference>
<dbReference type="SUPFAM" id="SSF50729">
    <property type="entry name" value="PH domain-like"/>
    <property type="match status" value="1"/>
</dbReference>
<reference evidence="3" key="1">
    <citation type="journal article" date="2020" name="Ecol. Evol.">
        <title>Genome structure and content of the rice root-knot nematode (Meloidogyne graminicola).</title>
        <authorList>
            <person name="Phan N.T."/>
            <person name="Danchin E.G.J."/>
            <person name="Klopp C."/>
            <person name="Perfus-Barbeoch L."/>
            <person name="Kozlowski D.K."/>
            <person name="Koutsovoulos G.D."/>
            <person name="Lopez-Roques C."/>
            <person name="Bouchez O."/>
            <person name="Zahm M."/>
            <person name="Besnard G."/>
            <person name="Bellafiore S."/>
        </authorList>
    </citation>
    <scope>NUCLEOTIDE SEQUENCE</scope>
    <source>
        <strain evidence="3">VN-18</strain>
    </source>
</reference>
<evidence type="ECO:0000313" key="3">
    <source>
        <dbReference type="EMBL" id="KAF7639237.1"/>
    </source>
</evidence>
<organism evidence="3 4">
    <name type="scientific">Meloidogyne graminicola</name>
    <dbReference type="NCBI Taxonomy" id="189291"/>
    <lineage>
        <taxon>Eukaryota</taxon>
        <taxon>Metazoa</taxon>
        <taxon>Ecdysozoa</taxon>
        <taxon>Nematoda</taxon>
        <taxon>Chromadorea</taxon>
        <taxon>Rhabditida</taxon>
        <taxon>Tylenchina</taxon>
        <taxon>Tylenchomorpha</taxon>
        <taxon>Tylenchoidea</taxon>
        <taxon>Meloidogynidae</taxon>
        <taxon>Meloidogyninae</taxon>
        <taxon>Meloidogyne</taxon>
    </lineage>
</organism>
<dbReference type="GO" id="GO:0005104">
    <property type="term" value="F:fibroblast growth factor receptor binding"/>
    <property type="evidence" value="ECO:0007669"/>
    <property type="project" value="TreeGrafter"/>
</dbReference>